<feature type="domain" description="DZANK-type" evidence="3">
    <location>
        <begin position="128"/>
        <end position="176"/>
    </location>
</feature>
<dbReference type="PhylomeDB" id="B3S0V3"/>
<dbReference type="Proteomes" id="UP000009022">
    <property type="component" value="Unassembled WGS sequence"/>
</dbReference>
<dbReference type="InterPro" id="IPR052481">
    <property type="entry name" value="DZAN1"/>
</dbReference>
<name>B3S0V3_TRIAD</name>
<organism evidence="4 5">
    <name type="scientific">Trichoplax adhaerens</name>
    <name type="common">Trichoplax reptans</name>
    <dbReference type="NCBI Taxonomy" id="10228"/>
    <lineage>
        <taxon>Eukaryota</taxon>
        <taxon>Metazoa</taxon>
        <taxon>Placozoa</taxon>
        <taxon>Uniplacotomia</taxon>
        <taxon>Trichoplacea</taxon>
        <taxon>Trichoplacidae</taxon>
        <taxon>Trichoplax</taxon>
    </lineage>
</organism>
<feature type="compositionally biased region" description="Low complexity" evidence="2">
    <location>
        <begin position="239"/>
        <end position="251"/>
    </location>
</feature>
<feature type="repeat" description="ANK" evidence="1">
    <location>
        <begin position="453"/>
        <end position="487"/>
    </location>
</feature>
<keyword evidence="1" id="KW-0040">ANK repeat</keyword>
<dbReference type="GO" id="GO:0008270">
    <property type="term" value="F:zinc ion binding"/>
    <property type="evidence" value="ECO:0007669"/>
    <property type="project" value="UniProtKB-KW"/>
</dbReference>
<evidence type="ECO:0000256" key="1">
    <source>
        <dbReference type="PROSITE-ProRule" id="PRU00023"/>
    </source>
</evidence>
<dbReference type="KEGG" id="tad:TRIADDRAFT_57181"/>
<dbReference type="SUPFAM" id="SSF48403">
    <property type="entry name" value="Ankyrin repeat"/>
    <property type="match status" value="1"/>
</dbReference>
<dbReference type="RefSeq" id="XP_002113595.1">
    <property type="nucleotide sequence ID" value="XM_002113559.1"/>
</dbReference>
<protein>
    <recommendedName>
        <fullName evidence="3">DZANK-type domain-containing protein</fullName>
    </recommendedName>
</protein>
<dbReference type="GO" id="GO:0005929">
    <property type="term" value="C:cilium"/>
    <property type="evidence" value="ECO:0007669"/>
    <property type="project" value="UniProtKB-SubCell"/>
</dbReference>
<dbReference type="Gene3D" id="1.25.40.20">
    <property type="entry name" value="Ankyrin repeat-containing domain"/>
    <property type="match status" value="1"/>
</dbReference>
<dbReference type="HOGENOM" id="CLU_024089_0_1_1"/>
<dbReference type="CTD" id="6754450"/>
<dbReference type="PANTHER" id="PTHR16058">
    <property type="entry name" value="DOUBLE ZINC RIBBON AND ANKYRIN REPEAT-CONTAINING PROTEIN 1"/>
    <property type="match status" value="1"/>
</dbReference>
<feature type="region of interest" description="Disordered" evidence="2">
    <location>
        <begin position="239"/>
        <end position="260"/>
    </location>
</feature>
<dbReference type="PROSITE" id="PS50297">
    <property type="entry name" value="ANK_REP_REGION"/>
    <property type="match status" value="1"/>
</dbReference>
<proteinExistence type="predicted"/>
<dbReference type="InterPro" id="IPR002110">
    <property type="entry name" value="Ankyrin_rpt"/>
</dbReference>
<dbReference type="FunCoup" id="B3S0V3">
    <property type="interactions" value="477"/>
</dbReference>
<dbReference type="OrthoDB" id="10033229at2759"/>
<reference evidence="4 5" key="1">
    <citation type="journal article" date="2008" name="Nature">
        <title>The Trichoplax genome and the nature of placozoans.</title>
        <authorList>
            <person name="Srivastava M."/>
            <person name="Begovic E."/>
            <person name="Chapman J."/>
            <person name="Putnam N.H."/>
            <person name="Hellsten U."/>
            <person name="Kawashima T."/>
            <person name="Kuo A."/>
            <person name="Mitros T."/>
            <person name="Salamov A."/>
            <person name="Carpenter M.L."/>
            <person name="Signorovitch A.Y."/>
            <person name="Moreno M.A."/>
            <person name="Kamm K."/>
            <person name="Grimwood J."/>
            <person name="Schmutz J."/>
            <person name="Shapiro H."/>
            <person name="Grigoriev I.V."/>
            <person name="Buss L.W."/>
            <person name="Schierwater B."/>
            <person name="Dellaporta S.L."/>
            <person name="Rokhsar D.S."/>
        </authorList>
    </citation>
    <scope>NUCLEOTIDE SEQUENCE [LARGE SCALE GENOMIC DNA]</scope>
    <source>
        <strain evidence="4 5">Grell-BS-1999</strain>
    </source>
</reference>
<evidence type="ECO:0000259" key="3">
    <source>
        <dbReference type="Pfam" id="PF12773"/>
    </source>
</evidence>
<dbReference type="InParanoid" id="B3S0V3"/>
<dbReference type="PANTHER" id="PTHR16058:SF4">
    <property type="entry name" value="DOUBLE ZINC RIBBON AND ANKYRIN REPEAT-CONTAINING PROTEIN 1"/>
    <property type="match status" value="1"/>
</dbReference>
<dbReference type="Pfam" id="PF12773">
    <property type="entry name" value="DZR"/>
    <property type="match status" value="1"/>
</dbReference>
<dbReference type="AlphaFoldDB" id="B3S0V3"/>
<dbReference type="InterPro" id="IPR036770">
    <property type="entry name" value="Ankyrin_rpt-contain_sf"/>
</dbReference>
<dbReference type="eggNOG" id="ENOG502QTJR">
    <property type="taxonomic scope" value="Eukaryota"/>
</dbReference>
<evidence type="ECO:0000256" key="2">
    <source>
        <dbReference type="SAM" id="MobiDB-lite"/>
    </source>
</evidence>
<keyword evidence="5" id="KW-1185">Reference proteome</keyword>
<accession>B3S0V3</accession>
<evidence type="ECO:0000313" key="5">
    <source>
        <dbReference type="Proteomes" id="UP000009022"/>
    </source>
</evidence>
<evidence type="ECO:0000313" key="4">
    <source>
        <dbReference type="EMBL" id="EDV24069.1"/>
    </source>
</evidence>
<dbReference type="SMART" id="SM00248">
    <property type="entry name" value="ANK"/>
    <property type="match status" value="3"/>
</dbReference>
<dbReference type="Pfam" id="PF12796">
    <property type="entry name" value="Ank_2"/>
    <property type="match status" value="1"/>
</dbReference>
<dbReference type="InterPro" id="IPR025874">
    <property type="entry name" value="DZR"/>
</dbReference>
<dbReference type="PROSITE" id="PS50088">
    <property type="entry name" value="ANK_REPEAT"/>
    <property type="match status" value="1"/>
</dbReference>
<dbReference type="OMA" id="GFAHIRS"/>
<gene>
    <name evidence="4" type="ORF">TRIADDRAFT_57181</name>
</gene>
<feature type="region of interest" description="Disordered" evidence="2">
    <location>
        <begin position="339"/>
        <end position="370"/>
    </location>
</feature>
<dbReference type="EMBL" id="DS985246">
    <property type="protein sequence ID" value="EDV24069.1"/>
    <property type="molecule type" value="Genomic_DNA"/>
</dbReference>
<dbReference type="GeneID" id="6754450"/>
<sequence>MYCSAPRPSDPFARFCNECGAAIPPLPTTRLPPADEGQVSMCVHCKSLVPMHAQKCIVCEAAIPQQKQPPAHVTGKTQQVCSSCGTVNPVGLDICVTCEARLTKATKSLNTSTSAPPLPTKEGCLLQCSHCSRINNSDARFCDWCGAKPKQTSSYITCSKCHASCHPYAKFCNSCGCLLGPPERLDSRNSNLPSKVTKALQQTDRQTKNDNQWMTVTIPPLPAETRSIHTQTQGLFYPSNKSISNQSNIQNGKEDGGIKEKKSLLSGVSPGKGFWRKQMDHICGHFRVHVQNNNEFRKIIGEPKLGKLLAATVHEDIDDMTISITYEVKQDKKAKISKIEKGLSSVTETEAKEKSSSPSKNKEKKKPTKAKGFSFNKKEVLSVENRILFKEVGPEGEGRIEEVQNLIEEGADPNCKNNDQIPVLAVAIQSRHYDCIPVLIQEGADVNAKVSCKGNTILHEAVQLGPNGIKAVEILLECGVDIKPKNGAGETAYDVAIKTSNDKAISLLASHSGKSLLDNLIKIK</sequence>